<dbReference type="InterPro" id="IPR000014">
    <property type="entry name" value="PAS"/>
</dbReference>
<reference evidence="7" key="1">
    <citation type="journal article" date="2019" name="Int. J. Syst. Evol. Microbiol.">
        <title>The Global Catalogue of Microorganisms (GCM) 10K type strain sequencing project: providing services to taxonomists for standard genome sequencing and annotation.</title>
        <authorList>
            <consortium name="The Broad Institute Genomics Platform"/>
            <consortium name="The Broad Institute Genome Sequencing Center for Infectious Disease"/>
            <person name="Wu L."/>
            <person name="Ma J."/>
        </authorList>
    </citation>
    <scope>NUCLEOTIDE SEQUENCE [LARGE SCALE GENOMIC DNA]</scope>
    <source>
        <strain evidence="7">CCUG 49452</strain>
    </source>
</reference>
<dbReference type="SMART" id="SM00283">
    <property type="entry name" value="MA"/>
    <property type="match status" value="1"/>
</dbReference>
<evidence type="ECO:0000256" key="3">
    <source>
        <dbReference type="SAM" id="Phobius"/>
    </source>
</evidence>
<name>A0ABV9QFZ8_9BURK</name>
<dbReference type="Pfam" id="PF00015">
    <property type="entry name" value="MCPsignal"/>
    <property type="match status" value="1"/>
</dbReference>
<dbReference type="CDD" id="cd11386">
    <property type="entry name" value="MCP_signal"/>
    <property type="match status" value="1"/>
</dbReference>
<dbReference type="Gene3D" id="1.10.287.950">
    <property type="entry name" value="Methyl-accepting chemotaxis protein"/>
    <property type="match status" value="1"/>
</dbReference>
<keyword evidence="3" id="KW-0472">Membrane</keyword>
<accession>A0ABV9QFZ8</accession>
<dbReference type="CDD" id="cd00130">
    <property type="entry name" value="PAS"/>
    <property type="match status" value="1"/>
</dbReference>
<keyword evidence="2" id="KW-0807">Transducer</keyword>
<evidence type="ECO:0000313" key="6">
    <source>
        <dbReference type="EMBL" id="MFC4789639.1"/>
    </source>
</evidence>
<keyword evidence="3" id="KW-1133">Transmembrane helix</keyword>
<dbReference type="InterPro" id="IPR004090">
    <property type="entry name" value="Chemotax_Me-accpt_rcpt"/>
</dbReference>
<dbReference type="Proteomes" id="UP001596001">
    <property type="component" value="Unassembled WGS sequence"/>
</dbReference>
<dbReference type="InterPro" id="IPR004089">
    <property type="entry name" value="MCPsignal_dom"/>
</dbReference>
<feature type="transmembrane region" description="Helical" evidence="3">
    <location>
        <begin position="194"/>
        <end position="212"/>
    </location>
</feature>
<comment type="similarity">
    <text evidence="1">Belongs to the methyl-accepting chemotaxis (MCP) protein family.</text>
</comment>
<protein>
    <submittedName>
        <fullName evidence="6">Methyl-accepting chemotaxis protein</fullName>
    </submittedName>
</protein>
<feature type="transmembrane region" description="Helical" evidence="3">
    <location>
        <begin position="169"/>
        <end position="188"/>
    </location>
</feature>
<keyword evidence="7" id="KW-1185">Reference proteome</keyword>
<dbReference type="NCBIfam" id="TIGR00229">
    <property type="entry name" value="sensory_box"/>
    <property type="match status" value="1"/>
</dbReference>
<evidence type="ECO:0000313" key="7">
    <source>
        <dbReference type="Proteomes" id="UP001596001"/>
    </source>
</evidence>
<dbReference type="PROSITE" id="PS50111">
    <property type="entry name" value="CHEMOTAXIS_TRANSDUC_2"/>
    <property type="match status" value="1"/>
</dbReference>
<sequence length="514" mass="55575">MRNNQPVTGQLYEFSADTTLMSTTDTRGRIVYANAAFVDVSGFTRTELQGQPHNIVRHPEMPPEAFADMWHTLRAGQPWTGLVKNRRKNGDHYWVRANTVPIVRNGQQTGYMSVRTPALATDSAAAEQFYQHLRTGTTRQQKLHKGILVYSGLKAVLSWGRTMGVRTRIRLLIGSMALLSVGGAFAIRTLGGEGGMVLLWILLLAGCIGLLLEQHIAKPLEQVQAMALNVATGANHMPAHIDRVDEIGMTLRTVSQLGQMFRWLIDDVASQATSVQHAVREIAQGNVDLSHRTEQAAHHVAQTSALMAQITESVHHSAQTAVQAQEMAGGATQSAHHGSHTMQQVIATMQTISQSSHQIADITSLIDGIAFQTNILALNAAVEAARAGEQGRGFAVVADEVRTLAQRSAQAAKEIKALIDNSTHQVETGTQLVDAAGQAMSDIQHRVQQVSSMIETISASAQSQSTKIVQINDALARFDAITQQNAALVEQAAAASACLHDQSTHLAEAVQVFR</sequence>
<dbReference type="InterPro" id="IPR035965">
    <property type="entry name" value="PAS-like_dom_sf"/>
</dbReference>
<organism evidence="6 7">
    <name type="scientific">Giesbergeria sinuosa</name>
    <dbReference type="NCBI Taxonomy" id="80883"/>
    <lineage>
        <taxon>Bacteria</taxon>
        <taxon>Pseudomonadati</taxon>
        <taxon>Pseudomonadota</taxon>
        <taxon>Betaproteobacteria</taxon>
        <taxon>Burkholderiales</taxon>
        <taxon>Comamonadaceae</taxon>
        <taxon>Giesbergeria</taxon>
    </lineage>
</organism>
<dbReference type="InterPro" id="IPR013655">
    <property type="entry name" value="PAS_fold_3"/>
</dbReference>
<evidence type="ECO:0000259" key="4">
    <source>
        <dbReference type="PROSITE" id="PS50111"/>
    </source>
</evidence>
<feature type="domain" description="PAS" evidence="5">
    <location>
        <begin position="25"/>
        <end position="60"/>
    </location>
</feature>
<dbReference type="SUPFAM" id="SSF58104">
    <property type="entry name" value="Methyl-accepting chemotaxis protein (MCP) signaling domain"/>
    <property type="match status" value="1"/>
</dbReference>
<dbReference type="PRINTS" id="PR00260">
    <property type="entry name" value="CHEMTRNSDUCR"/>
</dbReference>
<dbReference type="Gene3D" id="3.30.450.20">
    <property type="entry name" value="PAS domain"/>
    <property type="match status" value="1"/>
</dbReference>
<proteinExistence type="inferred from homology"/>
<keyword evidence="3" id="KW-0812">Transmembrane</keyword>
<dbReference type="RefSeq" id="WP_382433211.1">
    <property type="nucleotide sequence ID" value="NZ_JBHSHJ010000009.1"/>
</dbReference>
<evidence type="ECO:0000256" key="1">
    <source>
        <dbReference type="ARBA" id="ARBA00029447"/>
    </source>
</evidence>
<feature type="domain" description="Methyl-accepting transducer" evidence="4">
    <location>
        <begin position="271"/>
        <end position="500"/>
    </location>
</feature>
<evidence type="ECO:0000256" key="2">
    <source>
        <dbReference type="PROSITE-ProRule" id="PRU00284"/>
    </source>
</evidence>
<dbReference type="PANTHER" id="PTHR43531">
    <property type="entry name" value="PROTEIN ICFG"/>
    <property type="match status" value="1"/>
</dbReference>
<dbReference type="InterPro" id="IPR051310">
    <property type="entry name" value="MCP_chemotaxis"/>
</dbReference>
<dbReference type="Pfam" id="PF08447">
    <property type="entry name" value="PAS_3"/>
    <property type="match status" value="1"/>
</dbReference>
<dbReference type="SUPFAM" id="SSF55785">
    <property type="entry name" value="PYP-like sensor domain (PAS domain)"/>
    <property type="match status" value="1"/>
</dbReference>
<comment type="caution">
    <text evidence="6">The sequence shown here is derived from an EMBL/GenBank/DDBJ whole genome shotgun (WGS) entry which is preliminary data.</text>
</comment>
<evidence type="ECO:0000259" key="5">
    <source>
        <dbReference type="PROSITE" id="PS50112"/>
    </source>
</evidence>
<dbReference type="PROSITE" id="PS50112">
    <property type="entry name" value="PAS"/>
    <property type="match status" value="1"/>
</dbReference>
<gene>
    <name evidence="6" type="ORF">ACFO6X_11675</name>
</gene>
<dbReference type="PANTHER" id="PTHR43531:SF7">
    <property type="entry name" value="AEROTAXIS RECEPTOR"/>
    <property type="match status" value="1"/>
</dbReference>
<dbReference type="EMBL" id="JBHSHJ010000009">
    <property type="protein sequence ID" value="MFC4789639.1"/>
    <property type="molecule type" value="Genomic_DNA"/>
</dbReference>